<dbReference type="Proteomes" id="UP001519887">
    <property type="component" value="Unassembled WGS sequence"/>
</dbReference>
<feature type="non-terminal residue" evidence="1">
    <location>
        <position position="63"/>
    </location>
</feature>
<organism evidence="1 2">
    <name type="scientific">Paenibacillus sepulcri</name>
    <dbReference type="NCBI Taxonomy" id="359917"/>
    <lineage>
        <taxon>Bacteria</taxon>
        <taxon>Bacillati</taxon>
        <taxon>Bacillota</taxon>
        <taxon>Bacilli</taxon>
        <taxon>Bacillales</taxon>
        <taxon>Paenibacillaceae</taxon>
        <taxon>Paenibacillus</taxon>
    </lineage>
</organism>
<comment type="caution">
    <text evidence="1">The sequence shown here is derived from an EMBL/GenBank/DDBJ whole genome shotgun (WGS) entry which is preliminary data.</text>
</comment>
<evidence type="ECO:0000313" key="1">
    <source>
        <dbReference type="EMBL" id="MBW7461439.1"/>
    </source>
</evidence>
<reference evidence="1 2" key="1">
    <citation type="submission" date="2021-07" db="EMBL/GenBank/DDBJ databases">
        <title>Paenibacillus radiodurans sp. nov., isolated from the southeastern edge of Tengger Desert.</title>
        <authorList>
            <person name="Zhang G."/>
        </authorList>
    </citation>
    <scope>NUCLEOTIDE SEQUENCE [LARGE SCALE GENOMIC DNA]</scope>
    <source>
        <strain evidence="1 2">CCM 7311</strain>
    </source>
</reference>
<accession>A0ABS7CKH4</accession>
<evidence type="ECO:0008006" key="3">
    <source>
        <dbReference type="Google" id="ProtNLM"/>
    </source>
</evidence>
<gene>
    <name evidence="1" type="ORF">K0U00_46025</name>
</gene>
<dbReference type="EMBL" id="JAHZIK010002955">
    <property type="protein sequence ID" value="MBW7461439.1"/>
    <property type="molecule type" value="Genomic_DNA"/>
</dbReference>
<evidence type="ECO:0000313" key="2">
    <source>
        <dbReference type="Proteomes" id="UP001519887"/>
    </source>
</evidence>
<name>A0ABS7CKH4_9BACL</name>
<proteinExistence type="predicted"/>
<sequence length="63" mass="6208">MLEIVLLLLLGLIAAMFGSIVGLGGGIIIVPTLVLLGPQLTGSPIGHTTAVGTSLCALIVTAL</sequence>
<protein>
    <recommendedName>
        <fullName evidence="3">Membrane transporter protein</fullName>
    </recommendedName>
</protein>
<keyword evidence="2" id="KW-1185">Reference proteome</keyword>